<dbReference type="GeneID" id="63829025"/>
<dbReference type="OrthoDB" id="2789603at2759"/>
<evidence type="ECO:0000313" key="1">
    <source>
        <dbReference type="EMBL" id="KZT11540.1"/>
    </source>
</evidence>
<evidence type="ECO:0000313" key="2">
    <source>
        <dbReference type="Proteomes" id="UP000076871"/>
    </source>
</evidence>
<gene>
    <name evidence="1" type="ORF">LAESUDRAFT_755176</name>
</gene>
<keyword evidence="2" id="KW-1185">Reference proteome</keyword>
<dbReference type="EMBL" id="KV427607">
    <property type="protein sequence ID" value="KZT11540.1"/>
    <property type="molecule type" value="Genomic_DNA"/>
</dbReference>
<accession>A0A165HCA8</accession>
<organism evidence="1 2">
    <name type="scientific">Laetiporus sulphureus 93-53</name>
    <dbReference type="NCBI Taxonomy" id="1314785"/>
    <lineage>
        <taxon>Eukaryota</taxon>
        <taxon>Fungi</taxon>
        <taxon>Dikarya</taxon>
        <taxon>Basidiomycota</taxon>
        <taxon>Agaricomycotina</taxon>
        <taxon>Agaricomycetes</taxon>
        <taxon>Polyporales</taxon>
        <taxon>Laetiporus</taxon>
    </lineage>
</organism>
<dbReference type="Proteomes" id="UP000076871">
    <property type="component" value="Unassembled WGS sequence"/>
</dbReference>
<dbReference type="RefSeq" id="XP_040769280.1">
    <property type="nucleotide sequence ID" value="XM_040911997.1"/>
</dbReference>
<dbReference type="InParanoid" id="A0A165HCA8"/>
<sequence length="177" mass="19870">MLSNLLGFFSSDRARHDSFILFIGSPRVECVHLIPEEPGVVEIFGAYTDRTDRPPALPRTVTSIQSREPLGELEVRVTEGESLFDALERLRDHVKKAYAAFSTIIEDDEATGVDADEMRLHQCKNALIQGFHSMVEEGHNKSTTGALPAKYVVELARISRSRPGRIWDESMMTSFPH</sequence>
<name>A0A165HCA8_9APHY</name>
<reference evidence="1 2" key="1">
    <citation type="journal article" date="2016" name="Mol. Biol. Evol.">
        <title>Comparative Genomics of Early-Diverging Mushroom-Forming Fungi Provides Insights into the Origins of Lignocellulose Decay Capabilities.</title>
        <authorList>
            <person name="Nagy L.G."/>
            <person name="Riley R."/>
            <person name="Tritt A."/>
            <person name="Adam C."/>
            <person name="Daum C."/>
            <person name="Floudas D."/>
            <person name="Sun H."/>
            <person name="Yadav J.S."/>
            <person name="Pangilinan J."/>
            <person name="Larsson K.H."/>
            <person name="Matsuura K."/>
            <person name="Barry K."/>
            <person name="Labutti K."/>
            <person name="Kuo R."/>
            <person name="Ohm R.A."/>
            <person name="Bhattacharya S.S."/>
            <person name="Shirouzu T."/>
            <person name="Yoshinaga Y."/>
            <person name="Martin F.M."/>
            <person name="Grigoriev I.V."/>
            <person name="Hibbett D.S."/>
        </authorList>
    </citation>
    <scope>NUCLEOTIDE SEQUENCE [LARGE SCALE GENOMIC DNA]</scope>
    <source>
        <strain evidence="1 2">93-53</strain>
    </source>
</reference>
<protein>
    <submittedName>
        <fullName evidence="1">Uncharacterized protein</fullName>
    </submittedName>
</protein>
<proteinExistence type="predicted"/>
<dbReference type="AlphaFoldDB" id="A0A165HCA8"/>